<evidence type="ECO:0000256" key="1">
    <source>
        <dbReference type="ARBA" id="ARBA00001946"/>
    </source>
</evidence>
<reference evidence="6 7" key="1">
    <citation type="journal article" date="2018" name="Sci. Data">
        <title>The draft genome sequence of cork oak.</title>
        <authorList>
            <person name="Ramos A.M."/>
            <person name="Usie A."/>
            <person name="Barbosa P."/>
            <person name="Barros P.M."/>
            <person name="Capote T."/>
            <person name="Chaves I."/>
            <person name="Simoes F."/>
            <person name="Abreu I."/>
            <person name="Carrasquinho I."/>
            <person name="Faro C."/>
            <person name="Guimaraes J.B."/>
            <person name="Mendonca D."/>
            <person name="Nobrega F."/>
            <person name="Rodrigues L."/>
            <person name="Saibo N.J.M."/>
            <person name="Varela M.C."/>
            <person name="Egas C."/>
            <person name="Matos J."/>
            <person name="Miguel C.M."/>
            <person name="Oliveira M.M."/>
            <person name="Ricardo C.P."/>
            <person name="Goncalves S."/>
        </authorList>
    </citation>
    <scope>NUCLEOTIDE SEQUENCE [LARGE SCALE GENOMIC DNA]</scope>
    <source>
        <strain evidence="7">cv. HL8</strain>
    </source>
</reference>
<evidence type="ECO:0000313" key="6">
    <source>
        <dbReference type="EMBL" id="KAK7852705.1"/>
    </source>
</evidence>
<dbReference type="AlphaFoldDB" id="A0AAW0LMZ2"/>
<dbReference type="GO" id="GO:0016114">
    <property type="term" value="P:terpenoid biosynthetic process"/>
    <property type="evidence" value="ECO:0007669"/>
    <property type="project" value="InterPro"/>
</dbReference>
<comment type="cofactor">
    <cofactor evidence="1">
        <name>Mg(2+)</name>
        <dbReference type="ChEBI" id="CHEBI:18420"/>
    </cofactor>
</comment>
<organism evidence="6 7">
    <name type="scientific">Quercus suber</name>
    <name type="common">Cork oak</name>
    <dbReference type="NCBI Taxonomy" id="58331"/>
    <lineage>
        <taxon>Eukaryota</taxon>
        <taxon>Viridiplantae</taxon>
        <taxon>Streptophyta</taxon>
        <taxon>Embryophyta</taxon>
        <taxon>Tracheophyta</taxon>
        <taxon>Spermatophyta</taxon>
        <taxon>Magnoliopsida</taxon>
        <taxon>eudicotyledons</taxon>
        <taxon>Gunneridae</taxon>
        <taxon>Pentapetalae</taxon>
        <taxon>rosids</taxon>
        <taxon>fabids</taxon>
        <taxon>Fagales</taxon>
        <taxon>Fagaceae</taxon>
        <taxon>Quercus</taxon>
    </lineage>
</organism>
<evidence type="ECO:0000256" key="2">
    <source>
        <dbReference type="ARBA" id="ARBA00011738"/>
    </source>
</evidence>
<keyword evidence="3" id="KW-0808">Transferase</keyword>
<evidence type="ECO:0000256" key="3">
    <source>
        <dbReference type="ARBA" id="ARBA00022679"/>
    </source>
</evidence>
<dbReference type="PANTHER" id="PTHR43322">
    <property type="entry name" value="1-D-DEOXYXYLULOSE 5-PHOSPHATE SYNTHASE-RELATED"/>
    <property type="match status" value="1"/>
</dbReference>
<keyword evidence="4" id="KW-0460">Magnesium</keyword>
<dbReference type="CDD" id="cd02007">
    <property type="entry name" value="TPP_DXS"/>
    <property type="match status" value="1"/>
</dbReference>
<keyword evidence="7" id="KW-1185">Reference proteome</keyword>
<comment type="caution">
    <text evidence="6">The sequence shown here is derived from an EMBL/GenBank/DDBJ whole genome shotgun (WGS) entry which is preliminary data.</text>
</comment>
<dbReference type="InterPro" id="IPR029061">
    <property type="entry name" value="THDP-binding"/>
</dbReference>
<evidence type="ECO:0000256" key="5">
    <source>
        <dbReference type="ARBA" id="ARBA00023052"/>
    </source>
</evidence>
<proteinExistence type="predicted"/>
<keyword evidence="5" id="KW-0786">Thiamine pyrophosphate</keyword>
<evidence type="ECO:0000313" key="7">
    <source>
        <dbReference type="Proteomes" id="UP000237347"/>
    </source>
</evidence>
<dbReference type="Proteomes" id="UP000237347">
    <property type="component" value="Unassembled WGS sequence"/>
</dbReference>
<evidence type="ECO:0000256" key="4">
    <source>
        <dbReference type="ARBA" id="ARBA00022842"/>
    </source>
</evidence>
<dbReference type="InterPro" id="IPR005477">
    <property type="entry name" value="Dxylulose-5-P_synthase"/>
</dbReference>
<dbReference type="Gene3D" id="3.40.50.970">
    <property type="match status" value="1"/>
</dbReference>
<dbReference type="SUPFAM" id="SSF52518">
    <property type="entry name" value="Thiamin diphosphate-binding fold (THDP-binding)"/>
    <property type="match status" value="1"/>
</dbReference>
<dbReference type="PANTHER" id="PTHR43322:SF4">
    <property type="entry name" value="1-DEOXY-D-XYLULOSE-5-PHOSPHATE SYNTHASE 2, CHLOROPLASTIC-RELATED"/>
    <property type="match status" value="1"/>
</dbReference>
<sequence>MIINDAIVVNDVLQSCLRASLISGSNGEAGKMIWKEKDEWKINFSGKKPATPLLDTINYPAHMKNLSTQDLEQIAAELRADIVYTVSKIGGHLSSSLGVVELSVALHHVFNTPEDKIIWDVGHQVLKSKSCRHPHKILTGRRSRMHIIRKTSGLSGFPKRDESIYDAFGAGHSSTSISTGLGMAVARDLLGKKINVVSVIGDGAMTAGKAYEAMNNTRYLESNLIVVLNDNKQVSLPTATLDGPATPSITKQIGGQAHQVDAKVDEYARGMISASGSTLFEEIGLYYIGPVDGHNVEDLVTIFQKIKEMPAPWPVLIHIVIEKGKGYPPAEAAPDKMHGETEIL</sequence>
<dbReference type="EMBL" id="PKMF04000073">
    <property type="protein sequence ID" value="KAK7852705.1"/>
    <property type="molecule type" value="Genomic_DNA"/>
</dbReference>
<name>A0AAW0LMZ2_QUESU</name>
<dbReference type="Pfam" id="PF13292">
    <property type="entry name" value="DXP_synthase_N"/>
    <property type="match status" value="2"/>
</dbReference>
<comment type="subunit">
    <text evidence="2">Homodimer.</text>
</comment>
<gene>
    <name evidence="6" type="primary">DXS_0</name>
    <name evidence="6" type="ORF">CFP56_038279</name>
</gene>
<dbReference type="GO" id="GO:0008661">
    <property type="term" value="F:1-deoxy-D-xylulose-5-phosphate synthase activity"/>
    <property type="evidence" value="ECO:0007669"/>
    <property type="project" value="InterPro"/>
</dbReference>
<accession>A0AAW0LMZ2</accession>
<protein>
    <submittedName>
        <fullName evidence="6">1-deoxy-d-xylulose-5-phosphate synthase</fullName>
    </submittedName>
</protein>